<evidence type="ECO:0000259" key="12">
    <source>
        <dbReference type="Pfam" id="PF00361"/>
    </source>
</evidence>
<dbReference type="STRING" id="429701.A0A2G9FVY5"/>
<comment type="caution">
    <text evidence="13">The sequence shown here is derived from an EMBL/GenBank/DDBJ whole genome shotgun (WGS) entry which is preliminary data.</text>
</comment>
<keyword evidence="11" id="KW-0472">Membrane</keyword>
<feature type="transmembrane region" description="Helical" evidence="11">
    <location>
        <begin position="251"/>
        <end position="272"/>
    </location>
</feature>
<dbReference type="PANTHER" id="PTHR43507:SF1">
    <property type="entry name" value="NADH-UBIQUINONE OXIDOREDUCTASE CHAIN 4"/>
    <property type="match status" value="1"/>
</dbReference>
<dbReference type="Pfam" id="PF00361">
    <property type="entry name" value="Proton_antipo_M"/>
    <property type="match status" value="1"/>
</dbReference>
<comment type="catalytic activity">
    <reaction evidence="10">
        <text>a plastoquinone + NADH + (n+1) H(+)(in) = a plastoquinol + NAD(+) + n H(+)(out)</text>
        <dbReference type="Rhea" id="RHEA:42608"/>
        <dbReference type="Rhea" id="RHEA-COMP:9561"/>
        <dbReference type="Rhea" id="RHEA-COMP:9562"/>
        <dbReference type="ChEBI" id="CHEBI:15378"/>
        <dbReference type="ChEBI" id="CHEBI:17757"/>
        <dbReference type="ChEBI" id="CHEBI:57540"/>
        <dbReference type="ChEBI" id="CHEBI:57945"/>
        <dbReference type="ChEBI" id="CHEBI:62192"/>
    </reaction>
</comment>
<keyword evidence="11" id="KW-0812">Transmembrane</keyword>
<keyword evidence="14" id="KW-1185">Reference proteome</keyword>
<name>A0A2G9FVY5_9LAMI</name>
<evidence type="ECO:0000313" key="13">
    <source>
        <dbReference type="EMBL" id="PIM97222.1"/>
    </source>
</evidence>
<evidence type="ECO:0000256" key="2">
    <source>
        <dbReference type="ARBA" id="ARBA00012944"/>
    </source>
</evidence>
<feature type="transmembrane region" description="Helical" evidence="11">
    <location>
        <begin position="134"/>
        <end position="154"/>
    </location>
</feature>
<dbReference type="GO" id="GO:0042773">
    <property type="term" value="P:ATP synthesis coupled electron transport"/>
    <property type="evidence" value="ECO:0007669"/>
    <property type="project" value="InterPro"/>
</dbReference>
<protein>
    <recommendedName>
        <fullName evidence="3">NADH-ubiquinone oxidoreductase chain 4</fullName>
        <ecNumber evidence="2">7.1.1.2</ecNumber>
    </recommendedName>
    <alternativeName>
        <fullName evidence="8">NADH dehydrogenase subunit 4</fullName>
    </alternativeName>
</protein>
<evidence type="ECO:0000313" key="14">
    <source>
        <dbReference type="Proteomes" id="UP000231279"/>
    </source>
</evidence>
<dbReference type="GO" id="GO:0009535">
    <property type="term" value="C:chloroplast thylakoid membrane"/>
    <property type="evidence" value="ECO:0007669"/>
    <property type="project" value="UniProtKB-SubCell"/>
</dbReference>
<evidence type="ECO:0000256" key="5">
    <source>
        <dbReference type="ARBA" id="ARBA00022967"/>
    </source>
</evidence>
<dbReference type="GO" id="GO:0008137">
    <property type="term" value="F:NADH dehydrogenase (ubiquinone) activity"/>
    <property type="evidence" value="ECO:0007669"/>
    <property type="project" value="UniProtKB-EC"/>
</dbReference>
<keyword evidence="13" id="KW-0560">Oxidoreductase</keyword>
<evidence type="ECO:0000256" key="10">
    <source>
        <dbReference type="ARBA" id="ARBA00048026"/>
    </source>
</evidence>
<dbReference type="GO" id="GO:0048039">
    <property type="term" value="F:ubiquinone binding"/>
    <property type="evidence" value="ECO:0007669"/>
    <property type="project" value="TreeGrafter"/>
</dbReference>
<dbReference type="GO" id="GO:0015990">
    <property type="term" value="P:electron transport coupled proton transport"/>
    <property type="evidence" value="ECO:0007669"/>
    <property type="project" value="TreeGrafter"/>
</dbReference>
<evidence type="ECO:0000256" key="9">
    <source>
        <dbReference type="ARBA" id="ARBA00047726"/>
    </source>
</evidence>
<keyword evidence="7 13" id="KW-0830">Ubiquinone</keyword>
<comment type="catalytic activity">
    <reaction evidence="9">
        <text>a plastoquinone + NADPH + (n+1) H(+)(in) = a plastoquinol + NADP(+) + n H(+)(out)</text>
        <dbReference type="Rhea" id="RHEA:42612"/>
        <dbReference type="Rhea" id="RHEA-COMP:9561"/>
        <dbReference type="Rhea" id="RHEA-COMP:9562"/>
        <dbReference type="ChEBI" id="CHEBI:15378"/>
        <dbReference type="ChEBI" id="CHEBI:17757"/>
        <dbReference type="ChEBI" id="CHEBI:57783"/>
        <dbReference type="ChEBI" id="CHEBI:58349"/>
        <dbReference type="ChEBI" id="CHEBI:62192"/>
    </reaction>
</comment>
<keyword evidence="11" id="KW-1133">Transmembrane helix</keyword>
<dbReference type="EMBL" id="NKXS01010467">
    <property type="protein sequence ID" value="PIM97222.1"/>
    <property type="molecule type" value="Genomic_DNA"/>
</dbReference>
<dbReference type="PANTHER" id="PTHR43507">
    <property type="entry name" value="NADH-UBIQUINONE OXIDOREDUCTASE CHAIN 4"/>
    <property type="match status" value="1"/>
</dbReference>
<evidence type="ECO:0000256" key="6">
    <source>
        <dbReference type="ARBA" id="ARBA00023027"/>
    </source>
</evidence>
<feature type="transmembrane region" description="Helical" evidence="11">
    <location>
        <begin position="161"/>
        <end position="184"/>
    </location>
</feature>
<dbReference type="EC" id="7.1.1.2" evidence="2"/>
<feature type="transmembrane region" description="Helical" evidence="11">
    <location>
        <begin position="102"/>
        <end position="122"/>
    </location>
</feature>
<evidence type="ECO:0000256" key="11">
    <source>
        <dbReference type="SAM" id="Phobius"/>
    </source>
</evidence>
<dbReference type="InterPro" id="IPR003918">
    <property type="entry name" value="NADH_UbQ_OxRdtase"/>
</dbReference>
<gene>
    <name evidence="13" type="ORF">CDL12_30308</name>
</gene>
<proteinExistence type="predicted"/>
<dbReference type="Proteomes" id="UP000231279">
    <property type="component" value="Unassembled WGS sequence"/>
</dbReference>
<keyword evidence="4" id="KW-0934">Plastid</keyword>
<organism evidence="13 14">
    <name type="scientific">Handroanthus impetiginosus</name>
    <dbReference type="NCBI Taxonomy" id="429701"/>
    <lineage>
        <taxon>Eukaryota</taxon>
        <taxon>Viridiplantae</taxon>
        <taxon>Streptophyta</taxon>
        <taxon>Embryophyta</taxon>
        <taxon>Tracheophyta</taxon>
        <taxon>Spermatophyta</taxon>
        <taxon>Magnoliopsida</taxon>
        <taxon>eudicotyledons</taxon>
        <taxon>Gunneridae</taxon>
        <taxon>Pentapetalae</taxon>
        <taxon>asterids</taxon>
        <taxon>lamiids</taxon>
        <taxon>Lamiales</taxon>
        <taxon>Bignoniaceae</taxon>
        <taxon>Crescentiina</taxon>
        <taxon>Tabebuia alliance</taxon>
        <taxon>Handroanthus</taxon>
    </lineage>
</organism>
<evidence type="ECO:0000256" key="8">
    <source>
        <dbReference type="ARBA" id="ARBA00031025"/>
    </source>
</evidence>
<reference evidence="14" key="1">
    <citation type="journal article" date="2018" name="Gigascience">
        <title>Genome assembly of the Pink Ipe (Handroanthus impetiginosus, Bignoniaceae), a highly valued, ecologically keystone Neotropical timber forest tree.</title>
        <authorList>
            <person name="Silva-Junior O.B."/>
            <person name="Grattapaglia D."/>
            <person name="Novaes E."/>
            <person name="Collevatti R.G."/>
        </authorList>
    </citation>
    <scope>NUCLEOTIDE SEQUENCE [LARGE SCALE GENOMIC DNA]</scope>
    <source>
        <strain evidence="14">cv. UFG-1</strain>
    </source>
</reference>
<dbReference type="GO" id="GO:0003954">
    <property type="term" value="F:NADH dehydrogenase activity"/>
    <property type="evidence" value="ECO:0007669"/>
    <property type="project" value="TreeGrafter"/>
</dbReference>
<dbReference type="AlphaFoldDB" id="A0A2G9FVY5"/>
<evidence type="ECO:0000256" key="3">
    <source>
        <dbReference type="ARBA" id="ARBA00021006"/>
    </source>
</evidence>
<evidence type="ECO:0000256" key="4">
    <source>
        <dbReference type="ARBA" id="ARBA00022640"/>
    </source>
</evidence>
<dbReference type="OrthoDB" id="564260at2759"/>
<sequence length="286" mass="31335">MPISLLSNWSSISENIKSYIVIILLLETLLIGVFIVLDILLFYIFFESILPPLFVLIGIFGSSNRAHVESPLGGSIILAGIVLKLSLYGILRLILPLLPKAYMYFTPMVYVIGVITIIYASFSTLRTIDIKELIAYSSVSHAAVYLLGVFSNSIQGIEGGIILGLAHGFVSSGLFICAGGNAGTPLSLNFIGEFMSLYGTFERLPLLGIFASSSIILSAGYTIYMFNRIAFAGSFSKFFKFNIPDLSKREFNILLILVTFTVILGIYPVPILDGLHYSVSSLIYYT</sequence>
<feature type="transmembrane region" description="Helical" evidence="11">
    <location>
        <begin position="20"/>
        <end position="46"/>
    </location>
</feature>
<accession>A0A2G9FVY5</accession>
<comment type="subcellular location">
    <subcellularLocation>
        <location evidence="1">Plastid</location>
        <location evidence="1">Chloroplast thylakoid membrane</location>
    </subcellularLocation>
</comment>
<evidence type="ECO:0000256" key="1">
    <source>
        <dbReference type="ARBA" id="ARBA00004334"/>
    </source>
</evidence>
<evidence type="ECO:0000256" key="7">
    <source>
        <dbReference type="ARBA" id="ARBA00023075"/>
    </source>
</evidence>
<dbReference type="InterPro" id="IPR001750">
    <property type="entry name" value="ND/Mrp_TM"/>
</dbReference>
<feature type="transmembrane region" description="Helical" evidence="11">
    <location>
        <begin position="72"/>
        <end position="95"/>
    </location>
</feature>
<feature type="domain" description="NADH:quinone oxidoreductase/Mrp antiporter transmembrane" evidence="12">
    <location>
        <begin position="66"/>
        <end position="179"/>
    </location>
</feature>
<keyword evidence="5" id="KW-1278">Translocase</keyword>
<keyword evidence="6" id="KW-0520">NAD</keyword>
<feature type="transmembrane region" description="Helical" evidence="11">
    <location>
        <begin position="204"/>
        <end position="230"/>
    </location>
</feature>